<evidence type="ECO:0000313" key="4">
    <source>
        <dbReference type="Proteomes" id="UP001143328"/>
    </source>
</evidence>
<keyword evidence="1" id="KW-0812">Transmembrane</keyword>
<feature type="transmembrane region" description="Helical" evidence="1">
    <location>
        <begin position="205"/>
        <end position="228"/>
    </location>
</feature>
<reference evidence="3" key="1">
    <citation type="journal article" date="2014" name="Int. J. Syst. Evol. Microbiol.">
        <title>Complete genome sequence of Corynebacterium casei LMG S-19264T (=DSM 44701T), isolated from a smear-ripened cheese.</title>
        <authorList>
            <consortium name="US DOE Joint Genome Institute (JGI-PGF)"/>
            <person name="Walter F."/>
            <person name="Albersmeier A."/>
            <person name="Kalinowski J."/>
            <person name="Ruckert C."/>
        </authorList>
    </citation>
    <scope>NUCLEOTIDE SEQUENCE</scope>
    <source>
        <strain evidence="3">VKM B-2935</strain>
    </source>
</reference>
<dbReference type="EMBL" id="BSFN01000026">
    <property type="protein sequence ID" value="GLK91794.1"/>
    <property type="molecule type" value="Genomic_DNA"/>
</dbReference>
<dbReference type="InterPro" id="IPR025403">
    <property type="entry name" value="TgpA-like_C"/>
</dbReference>
<keyword evidence="1" id="KW-1133">Transmembrane helix</keyword>
<organism evidence="3 4">
    <name type="scientific">Pseudomonas turukhanskensis</name>
    <dbReference type="NCBI Taxonomy" id="1806536"/>
    <lineage>
        <taxon>Bacteria</taxon>
        <taxon>Pseudomonadati</taxon>
        <taxon>Pseudomonadota</taxon>
        <taxon>Gammaproteobacteria</taxon>
        <taxon>Pseudomonadales</taxon>
        <taxon>Pseudomonadaceae</taxon>
        <taxon>Pseudomonas</taxon>
    </lineage>
</organism>
<feature type="domain" description="Protein-glutamine gamma-glutamyltransferase-like C-terminal" evidence="2">
    <location>
        <begin position="449"/>
        <end position="519"/>
    </location>
</feature>
<name>A0A9W6NHF7_9PSED</name>
<feature type="transmembrane region" description="Helical" evidence="1">
    <location>
        <begin position="151"/>
        <end position="175"/>
    </location>
</feature>
<feature type="transmembrane region" description="Helical" evidence="1">
    <location>
        <begin position="367"/>
        <end position="389"/>
    </location>
</feature>
<feature type="transmembrane region" description="Helical" evidence="1">
    <location>
        <begin position="37"/>
        <end position="66"/>
    </location>
</feature>
<evidence type="ECO:0000313" key="3">
    <source>
        <dbReference type="EMBL" id="GLK91794.1"/>
    </source>
</evidence>
<reference evidence="3" key="2">
    <citation type="submission" date="2023-01" db="EMBL/GenBank/DDBJ databases">
        <authorList>
            <person name="Sun Q."/>
            <person name="Evtushenko L."/>
        </authorList>
    </citation>
    <scope>NUCLEOTIDE SEQUENCE</scope>
    <source>
        <strain evidence="3">VKM B-2935</strain>
    </source>
</reference>
<dbReference type="RefSeq" id="WP_271198057.1">
    <property type="nucleotide sequence ID" value="NZ_BSFN01000026.1"/>
</dbReference>
<dbReference type="AlphaFoldDB" id="A0A9W6NHF7"/>
<feature type="transmembrane region" description="Helical" evidence="1">
    <location>
        <begin position="249"/>
        <end position="267"/>
    </location>
</feature>
<accession>A0A9W6NHF7</accession>
<evidence type="ECO:0000256" key="1">
    <source>
        <dbReference type="SAM" id="Phobius"/>
    </source>
</evidence>
<comment type="caution">
    <text evidence="3">The sequence shown here is derived from an EMBL/GenBank/DDBJ whole genome shotgun (WGS) entry which is preliminary data.</text>
</comment>
<keyword evidence="4" id="KW-1185">Reference proteome</keyword>
<sequence>MRLTDASVAIRPRSNWEAIDLGVLLARQHLRLLFCSWLVITVPVFVLLTAVLWQFPSLSIFLFWLLKPAFDRLPLHVLSQALFGNVPSVKQAVKAWPRLLKPQLVKSLTWRRLSLTRSFDLPVMQLEGLNGEARSKRLVVLGQRSTGAATWLTVLGVHVESALVLGLSALFYLLLPQQMKTDWDWQSLINPQAGQWLWLEHLSNAGYVLVLAVWEPIYVACGFTLYLNRRTTLESWDIELTFRRLRQRLTGIAYVLVLGFAALLLQMPNAAWAADKPEPVGSCPIPFDDPVGPSKDRLLNQSLTSKAAQASIDKILDQPPFENRETVTRWRFGEDSKKAEKKKDSSSDSALVDGLKKLIEAWQGLKWVAVVVEVVLWGAVIALVALLIWRYREWLTIFTGRLSLPKRQKREVPSMLFGLDVAPESLPEDVASAVERLWAEQPREALGLLYRALLSRLLHDYHLPLKGSHTEGEVQQLVLNLEHNDLSRFTQVLTRHWQNLAYGHQAPPDSLKRGLCEGWRRLFQTGAQA</sequence>
<keyword evidence="1" id="KW-0472">Membrane</keyword>
<dbReference type="Pfam" id="PF13559">
    <property type="entry name" value="DUF4129"/>
    <property type="match status" value="1"/>
</dbReference>
<proteinExistence type="predicted"/>
<evidence type="ECO:0000259" key="2">
    <source>
        <dbReference type="Pfam" id="PF13559"/>
    </source>
</evidence>
<protein>
    <recommendedName>
        <fullName evidence="2">Protein-glutamine gamma-glutamyltransferase-like C-terminal domain-containing protein</fullName>
    </recommendedName>
</protein>
<dbReference type="Proteomes" id="UP001143328">
    <property type="component" value="Unassembled WGS sequence"/>
</dbReference>
<gene>
    <name evidence="3" type="ORF">GCM10017655_48580</name>
</gene>